<proteinExistence type="predicted"/>
<dbReference type="Proteomes" id="UP000243200">
    <property type="component" value="Unassembled WGS sequence"/>
</dbReference>
<dbReference type="VEuPathDB" id="PlasmoDB:POWCR01_000232000"/>
<reference evidence="1 2" key="1">
    <citation type="submission" date="2016-06" db="EMBL/GenBank/DDBJ databases">
        <authorList>
            <consortium name="Pathogen Informatics"/>
        </authorList>
    </citation>
    <scope>NUCLEOTIDE SEQUENCE [LARGE SCALE GENOMIC DNA]</scope>
</reference>
<evidence type="ECO:0000313" key="2">
    <source>
        <dbReference type="Proteomes" id="UP000243200"/>
    </source>
</evidence>
<dbReference type="EMBL" id="FLRJ01000734">
    <property type="protein sequence ID" value="SBT74582.1"/>
    <property type="molecule type" value="Genomic_DNA"/>
</dbReference>
<dbReference type="OrthoDB" id="10401573at2759"/>
<protein>
    <submittedName>
        <fullName evidence="1">Uncharacterized protein</fullName>
    </submittedName>
</protein>
<gene>
    <name evidence="1" type="primary">PowCR01_000232000</name>
    <name evidence="1" type="ORF">POWCR01_000232000</name>
</gene>
<name>A0A1C3KKS7_PLAOA</name>
<evidence type="ECO:0000313" key="1">
    <source>
        <dbReference type="EMBL" id="SBT74582.1"/>
    </source>
</evidence>
<accession>A0A1C3KKS7</accession>
<dbReference type="VEuPathDB" id="PlasmoDB:PocGH01_08045900"/>
<organism evidence="1 2">
    <name type="scientific">Plasmodium ovale</name>
    <name type="common">malaria parasite P. ovale</name>
    <dbReference type="NCBI Taxonomy" id="36330"/>
    <lineage>
        <taxon>Eukaryota</taxon>
        <taxon>Sar</taxon>
        <taxon>Alveolata</taxon>
        <taxon>Apicomplexa</taxon>
        <taxon>Aconoidasida</taxon>
        <taxon>Haemosporida</taxon>
        <taxon>Plasmodiidae</taxon>
        <taxon>Plasmodium</taxon>
        <taxon>Plasmodium (Plasmodium)</taxon>
    </lineage>
</organism>
<sequence>MQCSVHNVFIISFASFKKPHFIMHIYMYSHMYVRVFPCNTRISIENNKKFLNMYINPHFLQNIHHGCRINEQNMEKSVLGDRKNRILAEGILIQLDDFDEPNKNTRQYNGNPQEWKKIENIIDSCIKKRTGYPERYRRAEEEEDMMGDVQGVGDEEEEDMMGDVQGVGDEEEEDMMGDVQGVEDEEEEDIMGDVQAVGDEEEEDMGDVRGVGYRKHGYSYIYDDEDEYDEEEEEYRHRQLQHRKMIQRQIKRQQQNAWKEDESISDEHFRQEFKRIYNTYSYRSLENRNLNRQLLKTVAKMAIPSIPAIALVAATGGEATPVAIGAVINNGYQIKKAMKFFKRDRNVFYYLRN</sequence>
<dbReference type="AlphaFoldDB" id="A0A1C3KKS7"/>